<accession>A0A1I5JS34</accession>
<evidence type="ECO:0000256" key="3">
    <source>
        <dbReference type="ARBA" id="ARBA00023315"/>
    </source>
</evidence>
<proteinExistence type="predicted"/>
<comment type="pathway">
    <text evidence="1">Lipid metabolism.</text>
</comment>
<feature type="domain" description="Phospholipid/glycerol acyltransferase" evidence="4">
    <location>
        <begin position="29"/>
        <end position="143"/>
    </location>
</feature>
<dbReference type="EMBL" id="FOVW01000013">
    <property type="protein sequence ID" value="SFO75622.1"/>
    <property type="molecule type" value="Genomic_DNA"/>
</dbReference>
<dbReference type="GO" id="GO:0003841">
    <property type="term" value="F:1-acylglycerol-3-phosphate O-acyltransferase activity"/>
    <property type="evidence" value="ECO:0007669"/>
    <property type="project" value="TreeGrafter"/>
</dbReference>
<organism evidence="5 6">
    <name type="scientific">Algoriphagus ornithinivorans</name>
    <dbReference type="NCBI Taxonomy" id="226506"/>
    <lineage>
        <taxon>Bacteria</taxon>
        <taxon>Pseudomonadati</taxon>
        <taxon>Bacteroidota</taxon>
        <taxon>Cytophagia</taxon>
        <taxon>Cytophagales</taxon>
        <taxon>Cyclobacteriaceae</taxon>
        <taxon>Algoriphagus</taxon>
    </lineage>
</organism>
<dbReference type="PANTHER" id="PTHR10434:SF9">
    <property type="entry name" value="PHOSPHOLIPID_GLYCEROL ACYLTRANSFERASE DOMAIN-CONTAINING PROTEIN"/>
    <property type="match status" value="1"/>
</dbReference>
<evidence type="ECO:0000313" key="6">
    <source>
        <dbReference type="Proteomes" id="UP000199564"/>
    </source>
</evidence>
<dbReference type="Proteomes" id="UP000199564">
    <property type="component" value="Unassembled WGS sequence"/>
</dbReference>
<evidence type="ECO:0000259" key="4">
    <source>
        <dbReference type="SMART" id="SM00563"/>
    </source>
</evidence>
<name>A0A1I5JS34_9BACT</name>
<dbReference type="STRING" id="226506.SAMN04488519_11379"/>
<dbReference type="PANTHER" id="PTHR10434">
    <property type="entry name" value="1-ACYL-SN-GLYCEROL-3-PHOSPHATE ACYLTRANSFERASE"/>
    <property type="match status" value="1"/>
</dbReference>
<sequence>MMKFLSRIVFWITGWSLNTNWPEGVKKAVLIAIPHTSNWDLLYARAAFFLMDIPVKFTIKKEVMVGPLGWFIKALGGIAIDRKRIPGGRKQTYTEAMISMLKESEELVIMVTPEGTRSAVKKWKTGFYHIALGADVPIVVGYLDYKKKEAGIGPWIQPNGEMDTQIEELMAFGRTVTPKHPEKGII</sequence>
<gene>
    <name evidence="5" type="ORF">SAMN04488519_11379</name>
</gene>
<dbReference type="RefSeq" id="WP_091655594.1">
    <property type="nucleotide sequence ID" value="NZ_FOVW01000013.1"/>
</dbReference>
<keyword evidence="3 5" id="KW-0012">Acyltransferase</keyword>
<keyword evidence="6" id="KW-1185">Reference proteome</keyword>
<evidence type="ECO:0000256" key="2">
    <source>
        <dbReference type="ARBA" id="ARBA00022679"/>
    </source>
</evidence>
<evidence type="ECO:0000313" key="5">
    <source>
        <dbReference type="EMBL" id="SFO75622.1"/>
    </source>
</evidence>
<dbReference type="InterPro" id="IPR002123">
    <property type="entry name" value="Plipid/glycerol_acylTrfase"/>
</dbReference>
<dbReference type="GO" id="GO:0006654">
    <property type="term" value="P:phosphatidic acid biosynthetic process"/>
    <property type="evidence" value="ECO:0007669"/>
    <property type="project" value="TreeGrafter"/>
</dbReference>
<reference evidence="6" key="1">
    <citation type="submission" date="2016-10" db="EMBL/GenBank/DDBJ databases">
        <authorList>
            <person name="Varghese N."/>
            <person name="Submissions S."/>
        </authorList>
    </citation>
    <scope>NUCLEOTIDE SEQUENCE [LARGE SCALE GENOMIC DNA]</scope>
    <source>
        <strain evidence="6">DSM 15282</strain>
    </source>
</reference>
<evidence type="ECO:0000256" key="1">
    <source>
        <dbReference type="ARBA" id="ARBA00005189"/>
    </source>
</evidence>
<dbReference type="SMART" id="SM00563">
    <property type="entry name" value="PlsC"/>
    <property type="match status" value="1"/>
</dbReference>
<keyword evidence="2 5" id="KW-0808">Transferase</keyword>
<dbReference type="Pfam" id="PF01553">
    <property type="entry name" value="Acyltransferase"/>
    <property type="match status" value="1"/>
</dbReference>
<dbReference type="SUPFAM" id="SSF69593">
    <property type="entry name" value="Glycerol-3-phosphate (1)-acyltransferase"/>
    <property type="match status" value="1"/>
</dbReference>
<dbReference type="AlphaFoldDB" id="A0A1I5JS34"/>
<protein>
    <submittedName>
        <fullName evidence="5">1-acyl-sn-glycerol-3-phosphate acyltransferases</fullName>
    </submittedName>
</protein>